<dbReference type="InterPro" id="IPR011660">
    <property type="entry name" value="VapB-like"/>
</dbReference>
<dbReference type="RefSeq" id="WP_407048112.1">
    <property type="nucleotide sequence ID" value="NZ_CP158568.1"/>
</dbReference>
<proteinExistence type="predicted"/>
<dbReference type="Pfam" id="PF07704">
    <property type="entry name" value="PSK_trans_fac"/>
    <property type="match status" value="1"/>
</dbReference>
<evidence type="ECO:0000313" key="1">
    <source>
        <dbReference type="EMBL" id="XBY43010.1"/>
    </source>
</evidence>
<reference evidence="1" key="1">
    <citation type="submission" date="2024-06" db="EMBL/GenBank/DDBJ databases">
        <title>Methylostella associata gen. nov., sp. nov., a novel Ancalomicrobiaceae-affiliated facultatively methylotrophic bacteria that feed on methanotrophs of the genus Methylococcus.</title>
        <authorList>
            <person name="Saltykova V."/>
            <person name="Danilova O.V."/>
            <person name="Oshkin I.Y."/>
            <person name="Belova S.E."/>
            <person name="Pimenov N.V."/>
            <person name="Dedysh S.N."/>
        </authorList>
    </citation>
    <scope>NUCLEOTIDE SEQUENCE</scope>
    <source>
        <strain evidence="1">S20</strain>
    </source>
</reference>
<gene>
    <name evidence="1" type="ORF">ABS361_12935</name>
</gene>
<protein>
    <submittedName>
        <fullName evidence="1">Type II toxin-antitoxin system VapB family antitoxin</fullName>
    </submittedName>
</protein>
<dbReference type="KEGG" id="mflg:ABS361_12935"/>
<sequence>MLNIKRAETYELAKQVAERTGQSLTDAVTEALRDKLEKLPDAGEEAAARADVEEILDLARRWREAMGPDLKTREEYDALLYDENGLPK</sequence>
<dbReference type="AlphaFoldDB" id="A0AAU7X5A6"/>
<accession>A0AAU7X5A6</accession>
<dbReference type="EMBL" id="CP158568">
    <property type="protein sequence ID" value="XBY43010.1"/>
    <property type="molecule type" value="Genomic_DNA"/>
</dbReference>
<organism evidence="1">
    <name type="scientific">Methyloraptor flagellatus</name>
    <dbReference type="NCBI Taxonomy" id="3162530"/>
    <lineage>
        <taxon>Bacteria</taxon>
        <taxon>Pseudomonadati</taxon>
        <taxon>Pseudomonadota</taxon>
        <taxon>Alphaproteobacteria</taxon>
        <taxon>Hyphomicrobiales</taxon>
        <taxon>Ancalomicrobiaceae</taxon>
        <taxon>Methyloraptor</taxon>
    </lineage>
</organism>
<name>A0AAU7X5A6_9HYPH</name>